<evidence type="ECO:0000259" key="35">
    <source>
        <dbReference type="PROSITE" id="PS51059"/>
    </source>
</evidence>
<keyword evidence="12" id="KW-0548">Nucleotidyltransferase</keyword>
<dbReference type="InterPro" id="IPR036616">
    <property type="entry name" value="Poly(ADP-ribose)pol_reg_dom_sf"/>
</dbReference>
<dbReference type="InterPro" id="IPR004102">
    <property type="entry name" value="Poly(ADP-ribose)pol_reg_dom"/>
</dbReference>
<dbReference type="FunFam" id="1.20.142.10:FF:000001">
    <property type="entry name" value="Poly [ADP-ribose] polymerase"/>
    <property type="match status" value="1"/>
</dbReference>
<evidence type="ECO:0000256" key="2">
    <source>
        <dbReference type="ARBA" id="ARBA00004514"/>
    </source>
</evidence>
<dbReference type="PROSITE" id="PS50172">
    <property type="entry name" value="BRCT"/>
    <property type="match status" value="1"/>
</dbReference>
<comment type="catalytic activity">
    <reaction evidence="28">
        <text>L-histidyl-[protein] + NAD(+) = N(tele)-(ADP-D-ribosyl)-L-histidyl-[protein] + nicotinamide + H(+)</text>
        <dbReference type="Rhea" id="RHEA:72071"/>
        <dbReference type="Rhea" id="RHEA-COMP:9745"/>
        <dbReference type="Rhea" id="RHEA-COMP:18085"/>
        <dbReference type="ChEBI" id="CHEBI:15378"/>
        <dbReference type="ChEBI" id="CHEBI:17154"/>
        <dbReference type="ChEBI" id="CHEBI:29979"/>
        <dbReference type="ChEBI" id="CHEBI:57540"/>
        <dbReference type="ChEBI" id="CHEBI:191398"/>
    </reaction>
    <physiologicalReaction direction="left-to-right" evidence="28">
        <dbReference type="Rhea" id="RHEA:72072"/>
    </physiologicalReaction>
</comment>
<keyword evidence="11 32" id="KW-0808">Transferase</keyword>
<dbReference type="GO" id="GO:0140806">
    <property type="term" value="F:NAD+-protein-aspartate ADP-ribosyltransferase activity"/>
    <property type="evidence" value="ECO:0007669"/>
    <property type="project" value="RHEA"/>
</dbReference>
<comment type="similarity">
    <text evidence="26">Belongs to the ARTD/PARP family.</text>
</comment>
<dbReference type="Pfam" id="PF05406">
    <property type="entry name" value="WGR"/>
    <property type="match status" value="1"/>
</dbReference>
<keyword evidence="10 32" id="KW-0328">Glycosyltransferase</keyword>
<dbReference type="SUPFAM" id="SSF47587">
    <property type="entry name" value="Domain of poly(ADP-ribose) polymerase"/>
    <property type="match status" value="1"/>
</dbReference>
<dbReference type="GO" id="GO:0045087">
    <property type="term" value="P:innate immune response"/>
    <property type="evidence" value="ECO:0007669"/>
    <property type="project" value="UniProtKB-KW"/>
</dbReference>
<organism evidence="38">
    <name type="scientific">Spodoptera frugiperda</name>
    <name type="common">Fall armyworm</name>
    <dbReference type="NCBI Taxonomy" id="7108"/>
    <lineage>
        <taxon>Eukaryota</taxon>
        <taxon>Metazoa</taxon>
        <taxon>Ecdysozoa</taxon>
        <taxon>Arthropoda</taxon>
        <taxon>Hexapoda</taxon>
        <taxon>Insecta</taxon>
        <taxon>Pterygota</taxon>
        <taxon>Neoptera</taxon>
        <taxon>Endopterygota</taxon>
        <taxon>Lepidoptera</taxon>
        <taxon>Glossata</taxon>
        <taxon>Ditrysia</taxon>
        <taxon>Noctuoidea</taxon>
        <taxon>Noctuidae</taxon>
        <taxon>Amphipyrinae</taxon>
        <taxon>Spodoptera</taxon>
    </lineage>
</organism>
<dbReference type="InterPro" id="IPR012317">
    <property type="entry name" value="Poly(ADP-ribose)pol_cat_dom"/>
</dbReference>
<feature type="domain" description="WGR" evidence="37">
    <location>
        <begin position="512"/>
        <end position="610"/>
    </location>
</feature>
<dbReference type="GO" id="GO:0005694">
    <property type="term" value="C:chromosome"/>
    <property type="evidence" value="ECO:0007669"/>
    <property type="project" value="UniProtKB-SubCell"/>
</dbReference>
<keyword evidence="5" id="KW-0158">Chromosome</keyword>
<dbReference type="PANTHER" id="PTHR10459">
    <property type="entry name" value="DNA LIGASE"/>
    <property type="match status" value="1"/>
</dbReference>
<evidence type="ECO:0000256" key="23">
    <source>
        <dbReference type="ARBA" id="ARBA00023242"/>
    </source>
</evidence>
<evidence type="ECO:0000256" key="15">
    <source>
        <dbReference type="ARBA" id="ARBA00022765"/>
    </source>
</evidence>
<dbReference type="InterPro" id="IPR049296">
    <property type="entry name" value="PARP1-like_PADR1_N"/>
</dbReference>
<keyword evidence="15" id="KW-0013">ADP-ribosylation</keyword>
<keyword evidence="7" id="KW-1017">Isopeptide bond</keyword>
<dbReference type="GO" id="GO:0005730">
    <property type="term" value="C:nucleolus"/>
    <property type="evidence" value="ECO:0007669"/>
    <property type="project" value="UniProtKB-SubCell"/>
</dbReference>
<dbReference type="Gene3D" id="2.20.25.630">
    <property type="match status" value="1"/>
</dbReference>
<dbReference type="InterPro" id="IPR036420">
    <property type="entry name" value="BRCT_dom_sf"/>
</dbReference>
<dbReference type="GO" id="GO:0140807">
    <property type="term" value="F:NAD+-protein-glutamate ADP-ribosyltransferase activity"/>
    <property type="evidence" value="ECO:0007669"/>
    <property type="project" value="RHEA"/>
</dbReference>
<dbReference type="GO" id="GO:0006302">
    <property type="term" value="P:double-strand break repair"/>
    <property type="evidence" value="ECO:0007669"/>
    <property type="project" value="TreeGrafter"/>
</dbReference>
<dbReference type="Pfam" id="PF08063">
    <property type="entry name" value="Zn_ribbon_PADR1"/>
    <property type="match status" value="1"/>
</dbReference>
<keyword evidence="21 32" id="KW-0238">DNA-binding</keyword>
<evidence type="ECO:0000313" key="38">
    <source>
        <dbReference type="EMBL" id="SOQ40486.1"/>
    </source>
</evidence>
<accession>A0A2H1VI59</accession>
<dbReference type="EMBL" id="ODYU01002680">
    <property type="protein sequence ID" value="SOQ40486.1"/>
    <property type="molecule type" value="Genomic_DNA"/>
</dbReference>
<name>A0A2H1VI59_SPOFR</name>
<dbReference type="GO" id="GO:0070212">
    <property type="term" value="P:protein poly-ADP-ribosylation"/>
    <property type="evidence" value="ECO:0007669"/>
    <property type="project" value="TreeGrafter"/>
</dbReference>
<keyword evidence="9" id="KW-0399">Innate immunity</keyword>
<dbReference type="Gene3D" id="3.90.228.10">
    <property type="match status" value="1"/>
</dbReference>
<keyword evidence="20 32" id="KW-0520">NAD</keyword>
<evidence type="ECO:0000256" key="26">
    <source>
        <dbReference type="ARBA" id="ARBA00024347"/>
    </source>
</evidence>
<dbReference type="EC" id="2.4.2.30" evidence="4 32"/>
<keyword evidence="16" id="KW-0863">Zinc-finger</keyword>
<dbReference type="PROSITE" id="PS50064">
    <property type="entry name" value="ZF_PARP_2"/>
    <property type="match status" value="2"/>
</dbReference>
<dbReference type="InterPro" id="IPR038650">
    <property type="entry name" value="PADR1_C_dom_sf"/>
</dbReference>
<dbReference type="SMART" id="SM01336">
    <property type="entry name" value="zf-PARP"/>
    <property type="match status" value="2"/>
</dbReference>
<dbReference type="InterPro" id="IPR036930">
    <property type="entry name" value="WGR_dom_sf"/>
</dbReference>
<evidence type="ECO:0000256" key="28">
    <source>
        <dbReference type="ARBA" id="ARBA00048241"/>
    </source>
</evidence>
<dbReference type="Pfam" id="PF00645">
    <property type="entry name" value="zf-PARP"/>
    <property type="match status" value="2"/>
</dbReference>
<evidence type="ECO:0000256" key="21">
    <source>
        <dbReference type="ARBA" id="ARBA00023125"/>
    </source>
</evidence>
<keyword evidence="13 32" id="KW-0479">Metal-binding</keyword>
<dbReference type="Pfam" id="PF02877">
    <property type="entry name" value="PARP_reg"/>
    <property type="match status" value="1"/>
</dbReference>
<keyword evidence="19" id="KW-0805">Transcription regulation</keyword>
<evidence type="ECO:0000259" key="34">
    <source>
        <dbReference type="PROSITE" id="PS50172"/>
    </source>
</evidence>
<evidence type="ECO:0000256" key="27">
    <source>
        <dbReference type="ARBA" id="ARBA00033987"/>
    </source>
</evidence>
<dbReference type="Gene3D" id="1.20.142.10">
    <property type="entry name" value="Poly(ADP-ribose) polymerase, regulatory domain"/>
    <property type="match status" value="1"/>
</dbReference>
<dbReference type="SUPFAM" id="SSF57716">
    <property type="entry name" value="Glucocorticoid receptor-like (DNA-binding domain)"/>
    <property type="match status" value="2"/>
</dbReference>
<keyword evidence="8" id="KW-0021">Allosteric enzyme</keyword>
<dbReference type="SUPFAM" id="SSF56399">
    <property type="entry name" value="ADP-ribosylation"/>
    <property type="match status" value="1"/>
</dbReference>
<dbReference type="SMART" id="SM00773">
    <property type="entry name" value="WGR"/>
    <property type="match status" value="1"/>
</dbReference>
<evidence type="ECO:0000256" key="3">
    <source>
        <dbReference type="ARBA" id="ARBA00004604"/>
    </source>
</evidence>
<proteinExistence type="inferred from homology"/>
<comment type="catalytic activity">
    <reaction evidence="24">
        <text>L-glutamyl-[protein] + NAD(+) = 5-O-(ADP-D-ribosyl)-L-glutamyl-[protein] + nicotinamide</text>
        <dbReference type="Rhea" id="RHEA:58224"/>
        <dbReference type="Rhea" id="RHEA-COMP:10208"/>
        <dbReference type="Rhea" id="RHEA-COMP:15089"/>
        <dbReference type="ChEBI" id="CHEBI:17154"/>
        <dbReference type="ChEBI" id="CHEBI:29973"/>
        <dbReference type="ChEBI" id="CHEBI:57540"/>
        <dbReference type="ChEBI" id="CHEBI:142540"/>
    </reaction>
    <physiologicalReaction direction="left-to-right" evidence="24">
        <dbReference type="Rhea" id="RHEA:58225"/>
    </physiologicalReaction>
</comment>
<dbReference type="AlphaFoldDB" id="A0A2H1VI59"/>
<evidence type="ECO:0000256" key="4">
    <source>
        <dbReference type="ARBA" id="ARBA00012020"/>
    </source>
</evidence>
<dbReference type="FunFam" id="3.90.228.10:FF:000002">
    <property type="entry name" value="Poly [ADP-ribose] polymerase"/>
    <property type="match status" value="1"/>
</dbReference>
<evidence type="ECO:0000256" key="20">
    <source>
        <dbReference type="ARBA" id="ARBA00023027"/>
    </source>
</evidence>
<dbReference type="PROSITE" id="PS51060">
    <property type="entry name" value="PARP_ALPHA_HD"/>
    <property type="match status" value="1"/>
</dbReference>
<evidence type="ECO:0000256" key="9">
    <source>
        <dbReference type="ARBA" id="ARBA00022588"/>
    </source>
</evidence>
<dbReference type="PROSITE" id="PS51977">
    <property type="entry name" value="WGR"/>
    <property type="match status" value="1"/>
</dbReference>
<dbReference type="Gene3D" id="3.30.1740.10">
    <property type="entry name" value="Zinc finger, PARP-type"/>
    <property type="match status" value="2"/>
</dbReference>
<dbReference type="GO" id="GO:0008270">
    <property type="term" value="F:zinc ion binding"/>
    <property type="evidence" value="ECO:0007669"/>
    <property type="project" value="UniProtKB-KW"/>
</dbReference>
<dbReference type="InterPro" id="IPR050800">
    <property type="entry name" value="ARTD/PARP"/>
</dbReference>
<dbReference type="GO" id="GO:0140805">
    <property type="term" value="F:NAD+-protein-serine ADP-ribosyltransferase activity"/>
    <property type="evidence" value="ECO:0007669"/>
    <property type="project" value="RHEA"/>
</dbReference>
<evidence type="ECO:0000256" key="31">
    <source>
        <dbReference type="ARBA" id="ARBA00071874"/>
    </source>
</evidence>
<keyword evidence="23 32" id="KW-0539">Nucleus</keyword>
<dbReference type="GO" id="GO:0140815">
    <property type="term" value="F:NAD+-protein-histidine ADP-ribosyltransferase activity"/>
    <property type="evidence" value="ECO:0007669"/>
    <property type="project" value="RHEA"/>
</dbReference>
<dbReference type="InterPro" id="IPR008893">
    <property type="entry name" value="WGR_domain"/>
</dbReference>
<sequence>MTDRDLSYKVEYAKSGRSTCKACNNKIDEGTVRIAVLVQSIHFDGKETRWHHEKCFFTSNQPTSTAEIGNFCNLKNDDQARIKSQIEKPMGMVVPVTKPSNPKKRPTDPEAVSNVLALKDYTIQCCKSNKISCTHCGIKICKDEIRISKNVFNNSLQKKVPSSYHIKCFLELRNELHFYAGGESIPGFKTLKKKDKEMVMAEIKPLSDDEIPTKKLKTETSEEDKKKMVEQNELFHKYRKALSVLSKQDMEKLLEANSQKLRYNSGPNERLDSLAECMAFGKLEPCEVCKQGQLVLLTNKYKCTGHLTEWTKCTYVTQNPKRLPMVIPTEFAKNPIFENFTPTTDVRLFETAPEPEAKLVTPAKKEVVSVIPPLKDLQFYFYGDVNNKEEIHKRILKLGGVVITQLLDTTAAVVSTKADVDKMLFKMKEIQSKDIQVVEETFFDVIEKASSCTVAQSLELIKENNIADWGSDPASRIPTQILGEKSSTSTNSVLKLAGGSSVDPACGLNTSKVHVYVDTNNTKYTVVLSLTDIVAQKNSYYKLQVLEADDKKKYWLFVSWGRIGTNFGKSKTEPCKSRAEAVKKFESLFQQKTQNDWNNRGQFKKVPGRYYPLEMDNASDFASNETLVVSDKCALDKSVQKLIIKLFDVKTMNKTLTEFELDTEKMPLGKLSKNQIIAGYNILSEVQALIDSGSIDKIKFIDATNRFFTLIPHNFGTNNPPLLDNAEIIRSKAALLDNLLEIELAYSLFKIRTNESNPILANYLKLKVDIALLPDTSPEYAMINEYLDNTHGHSHVKYYTLSLQKVFKVVREGEDDRFSPFKNLHNRRLLWHGSRTTNFVGILSQGLRIAPPEAPVTGYMFGKGVYFADMVTKSANYCRKNYFDTIGFLLLCEVALGNMHKVIHSNSTPLPRGMDSRFGEGATIPDPAQNRILDDGTMVPLGKPIRIKPDSPDTLRYNEFIVYNEAQVKVKYLLQVKFNYVNSPVVK</sequence>
<dbReference type="Gene3D" id="3.40.50.10190">
    <property type="entry name" value="BRCT domain"/>
    <property type="match status" value="1"/>
</dbReference>
<dbReference type="GO" id="GO:0016779">
    <property type="term" value="F:nucleotidyltransferase activity"/>
    <property type="evidence" value="ECO:0007669"/>
    <property type="project" value="UniProtKB-KW"/>
</dbReference>
<dbReference type="SUPFAM" id="SSF52113">
    <property type="entry name" value="BRCT domain"/>
    <property type="match status" value="1"/>
</dbReference>
<evidence type="ECO:0000256" key="12">
    <source>
        <dbReference type="ARBA" id="ARBA00022695"/>
    </source>
</evidence>
<evidence type="ECO:0000256" key="13">
    <source>
        <dbReference type="ARBA" id="ARBA00022723"/>
    </source>
</evidence>
<evidence type="ECO:0000256" key="6">
    <source>
        <dbReference type="ARBA" id="ARBA00022490"/>
    </source>
</evidence>
<evidence type="ECO:0000256" key="5">
    <source>
        <dbReference type="ARBA" id="ARBA00022454"/>
    </source>
</evidence>
<evidence type="ECO:0000256" key="32">
    <source>
        <dbReference type="PIRNR" id="PIRNR000489"/>
    </source>
</evidence>
<dbReference type="InterPro" id="IPR012982">
    <property type="entry name" value="PARP1-like_PADR1_Zn_ribbon"/>
</dbReference>
<dbReference type="PIRSF" id="PIRSF000489">
    <property type="entry name" value="NAD_ADPRT"/>
    <property type="match status" value="1"/>
</dbReference>
<evidence type="ECO:0000256" key="10">
    <source>
        <dbReference type="ARBA" id="ARBA00022676"/>
    </source>
</evidence>
<evidence type="ECO:0000256" key="8">
    <source>
        <dbReference type="ARBA" id="ARBA00022533"/>
    </source>
</evidence>
<evidence type="ECO:0000259" key="33">
    <source>
        <dbReference type="PROSITE" id="PS50064"/>
    </source>
</evidence>
<feature type="domain" description="PARP catalytic" evidence="35">
    <location>
        <begin position="757"/>
        <end position="985"/>
    </location>
</feature>
<keyword evidence="22" id="KW-0804">Transcription</keyword>
<dbReference type="GO" id="GO:0051287">
    <property type="term" value="F:NAD binding"/>
    <property type="evidence" value="ECO:0007669"/>
    <property type="project" value="UniProtKB-UniRule"/>
</dbReference>
<evidence type="ECO:0000256" key="16">
    <source>
        <dbReference type="ARBA" id="ARBA00022771"/>
    </source>
</evidence>
<dbReference type="SMART" id="SM00292">
    <property type="entry name" value="BRCT"/>
    <property type="match status" value="1"/>
</dbReference>
<dbReference type="SUPFAM" id="SSF142921">
    <property type="entry name" value="WGR domain-like"/>
    <property type="match status" value="1"/>
</dbReference>
<dbReference type="SMART" id="SM01335">
    <property type="entry name" value="PADR1"/>
    <property type="match status" value="1"/>
</dbReference>
<dbReference type="PROSITE" id="PS52007">
    <property type="entry name" value="PADR1"/>
    <property type="match status" value="1"/>
</dbReference>
<dbReference type="InterPro" id="IPR001357">
    <property type="entry name" value="BRCT_dom"/>
</dbReference>
<evidence type="ECO:0000256" key="30">
    <source>
        <dbReference type="ARBA" id="ARBA00048575"/>
    </source>
</evidence>
<dbReference type="Pfam" id="PF00533">
    <property type="entry name" value="BRCT"/>
    <property type="match status" value="1"/>
</dbReference>
<evidence type="ECO:0000256" key="18">
    <source>
        <dbReference type="ARBA" id="ARBA00022859"/>
    </source>
</evidence>
<keyword evidence="6" id="KW-0963">Cytoplasm</keyword>
<evidence type="ECO:0000256" key="1">
    <source>
        <dbReference type="ARBA" id="ARBA00004286"/>
    </source>
</evidence>
<evidence type="ECO:0000256" key="24">
    <source>
        <dbReference type="ARBA" id="ARBA00024159"/>
    </source>
</evidence>
<dbReference type="InterPro" id="IPR008288">
    <property type="entry name" value="PARP"/>
</dbReference>
<dbReference type="GO" id="GO:0005829">
    <property type="term" value="C:cytosol"/>
    <property type="evidence" value="ECO:0007669"/>
    <property type="project" value="UniProtKB-SubCell"/>
</dbReference>
<evidence type="ECO:0000256" key="7">
    <source>
        <dbReference type="ARBA" id="ARBA00022499"/>
    </source>
</evidence>
<dbReference type="InterPro" id="IPR036957">
    <property type="entry name" value="Znf_PARP_sf"/>
</dbReference>
<dbReference type="PANTHER" id="PTHR10459:SF112">
    <property type="entry name" value="POLY [ADP-RIBOSE] POLYMERASE 1"/>
    <property type="match status" value="1"/>
</dbReference>
<dbReference type="PROSITE" id="PS51059">
    <property type="entry name" value="PARP_CATALYTIC"/>
    <property type="match status" value="1"/>
</dbReference>
<protein>
    <recommendedName>
        <fullName evidence="31 32">Poly [ADP-ribose] polymerase</fullName>
        <ecNumber evidence="4 32">2.4.2.30</ecNumber>
    </recommendedName>
</protein>
<evidence type="ECO:0000256" key="19">
    <source>
        <dbReference type="ARBA" id="ARBA00023015"/>
    </source>
</evidence>
<feature type="domain" description="PARP-type" evidence="33">
    <location>
        <begin position="121"/>
        <end position="207"/>
    </location>
</feature>
<evidence type="ECO:0000256" key="29">
    <source>
        <dbReference type="ARBA" id="ARBA00048339"/>
    </source>
</evidence>
<keyword evidence="14" id="KW-0677">Repeat</keyword>
<comment type="catalytic activity">
    <reaction evidence="30">
        <text>L-seryl-[protein] + NAD(+) = O-(ADP-D-ribosyl)-L-seryl-[protein] + nicotinamide + H(+)</text>
        <dbReference type="Rhea" id="RHEA:58232"/>
        <dbReference type="Rhea" id="RHEA-COMP:9863"/>
        <dbReference type="Rhea" id="RHEA-COMP:15091"/>
        <dbReference type="ChEBI" id="CHEBI:15378"/>
        <dbReference type="ChEBI" id="CHEBI:17154"/>
        <dbReference type="ChEBI" id="CHEBI:29999"/>
        <dbReference type="ChEBI" id="CHEBI:57540"/>
        <dbReference type="ChEBI" id="CHEBI:142556"/>
    </reaction>
    <physiologicalReaction direction="left-to-right" evidence="30">
        <dbReference type="Rhea" id="RHEA:58233"/>
    </physiologicalReaction>
</comment>
<comment type="catalytic activity">
    <reaction evidence="29">
        <text>L-tyrosyl-[protein] + NAD(+) = O-(ADP-D-ribosyl)-L-tyrosyl-[protein] + nicotinamide + H(+)</text>
        <dbReference type="Rhea" id="RHEA:58236"/>
        <dbReference type="Rhea" id="RHEA-COMP:10136"/>
        <dbReference type="Rhea" id="RHEA-COMP:15092"/>
        <dbReference type="ChEBI" id="CHEBI:15378"/>
        <dbReference type="ChEBI" id="CHEBI:17154"/>
        <dbReference type="ChEBI" id="CHEBI:46858"/>
        <dbReference type="ChEBI" id="CHEBI:57540"/>
        <dbReference type="ChEBI" id="CHEBI:142557"/>
    </reaction>
    <physiologicalReaction direction="left-to-right" evidence="29">
        <dbReference type="Rhea" id="RHEA:58237"/>
    </physiologicalReaction>
</comment>
<feature type="domain" description="BRCT" evidence="34">
    <location>
        <begin position="369"/>
        <end position="443"/>
    </location>
</feature>
<dbReference type="GO" id="GO:0140808">
    <property type="term" value="F:NAD+-protein-tyrosine ADP-ribosyltransferase activity"/>
    <property type="evidence" value="ECO:0007669"/>
    <property type="project" value="RHEA"/>
</dbReference>
<dbReference type="GO" id="GO:0003677">
    <property type="term" value="F:DNA binding"/>
    <property type="evidence" value="ECO:0007669"/>
    <property type="project" value="UniProtKB-UniRule"/>
</dbReference>
<comment type="catalytic activity">
    <reaction evidence="25">
        <text>L-aspartyl-[protein] + NAD(+) = 4-O-(ADP-D-ribosyl)-L-aspartyl-[protein] + nicotinamide</text>
        <dbReference type="Rhea" id="RHEA:54424"/>
        <dbReference type="Rhea" id="RHEA-COMP:9867"/>
        <dbReference type="Rhea" id="RHEA-COMP:13832"/>
        <dbReference type="ChEBI" id="CHEBI:17154"/>
        <dbReference type="ChEBI" id="CHEBI:29961"/>
        <dbReference type="ChEBI" id="CHEBI:57540"/>
        <dbReference type="ChEBI" id="CHEBI:138102"/>
    </reaction>
    <physiologicalReaction direction="left-to-right" evidence="25">
        <dbReference type="Rhea" id="RHEA:54425"/>
    </physiologicalReaction>
</comment>
<dbReference type="InterPro" id="IPR001510">
    <property type="entry name" value="Znf_PARP"/>
</dbReference>
<comment type="catalytic activity">
    <reaction evidence="27 32">
        <text>NAD(+) + (ADP-D-ribosyl)n-acceptor = nicotinamide + (ADP-D-ribosyl)n+1-acceptor + H(+).</text>
        <dbReference type="EC" id="2.4.2.30"/>
    </reaction>
</comment>
<reference evidence="38" key="1">
    <citation type="submission" date="2016-07" db="EMBL/GenBank/DDBJ databases">
        <authorList>
            <person name="Bretaudeau A."/>
        </authorList>
    </citation>
    <scope>NUCLEOTIDE SEQUENCE</scope>
    <source>
        <strain evidence="38">Rice</strain>
        <tissue evidence="38">Whole body</tissue>
    </source>
</reference>
<dbReference type="GO" id="GO:0003950">
    <property type="term" value="F:NAD+ poly-ADP-ribosyltransferase activity"/>
    <property type="evidence" value="ECO:0007669"/>
    <property type="project" value="UniProtKB-UniRule"/>
</dbReference>
<evidence type="ECO:0000259" key="37">
    <source>
        <dbReference type="PROSITE" id="PS51977"/>
    </source>
</evidence>
<gene>
    <name evidence="38" type="ORF">SFRICE_003246</name>
</gene>
<dbReference type="CDD" id="cd01437">
    <property type="entry name" value="parp_like"/>
    <property type="match status" value="1"/>
</dbReference>
<keyword evidence="18" id="KW-0391">Immunity</keyword>
<dbReference type="CDD" id="cd08001">
    <property type="entry name" value="WGR_PARP1_like"/>
    <property type="match status" value="1"/>
</dbReference>
<evidence type="ECO:0000256" key="11">
    <source>
        <dbReference type="ARBA" id="ARBA00022679"/>
    </source>
</evidence>
<feature type="domain" description="PARP-type" evidence="33">
    <location>
        <begin position="8"/>
        <end position="87"/>
    </location>
</feature>
<dbReference type="Gene3D" id="1.10.20.130">
    <property type="match status" value="1"/>
</dbReference>
<dbReference type="Pfam" id="PF21728">
    <property type="entry name" value="PADR1_N"/>
    <property type="match status" value="1"/>
</dbReference>
<evidence type="ECO:0000259" key="36">
    <source>
        <dbReference type="PROSITE" id="PS51060"/>
    </source>
</evidence>
<comment type="subcellular location">
    <subcellularLocation>
        <location evidence="1">Chromosome</location>
    </subcellularLocation>
    <subcellularLocation>
        <location evidence="2">Cytoplasm</location>
        <location evidence="2">Cytosol</location>
    </subcellularLocation>
    <subcellularLocation>
        <location evidence="3">Nucleus</location>
        <location evidence="3">Nucleolus</location>
    </subcellularLocation>
</comment>
<dbReference type="Pfam" id="PF00644">
    <property type="entry name" value="PARP"/>
    <property type="match status" value="1"/>
</dbReference>
<keyword evidence="17 32" id="KW-0862">Zinc</keyword>
<dbReference type="Gene3D" id="2.20.140.10">
    <property type="entry name" value="WGR domain"/>
    <property type="match status" value="1"/>
</dbReference>
<evidence type="ECO:0000256" key="14">
    <source>
        <dbReference type="ARBA" id="ARBA00022737"/>
    </source>
</evidence>
<evidence type="ECO:0000256" key="25">
    <source>
        <dbReference type="ARBA" id="ARBA00024164"/>
    </source>
</evidence>
<evidence type="ECO:0000256" key="22">
    <source>
        <dbReference type="ARBA" id="ARBA00023163"/>
    </source>
</evidence>
<feature type="domain" description="PARP alpha-helical" evidence="36">
    <location>
        <begin position="632"/>
        <end position="750"/>
    </location>
</feature>
<evidence type="ECO:0000256" key="17">
    <source>
        <dbReference type="ARBA" id="ARBA00022833"/>
    </source>
</evidence>